<dbReference type="Proteomes" id="UP000593802">
    <property type="component" value="Chromosome"/>
</dbReference>
<proteinExistence type="predicted"/>
<gene>
    <name evidence="1" type="ORF">skT53_02310</name>
</gene>
<evidence type="ECO:0008006" key="3">
    <source>
        <dbReference type="Google" id="ProtNLM"/>
    </source>
</evidence>
<dbReference type="AlphaFoldDB" id="A0A7I8D8V4"/>
<dbReference type="KEGG" id="eff:skT53_02310"/>
<dbReference type="EMBL" id="AP023366">
    <property type="protein sequence ID" value="BCJ85246.1"/>
    <property type="molecule type" value="Genomic_DNA"/>
</dbReference>
<name>A0A7I8D8V4_9BACL</name>
<protein>
    <recommendedName>
        <fullName evidence="3">DUF2197 domain-containing protein</fullName>
    </recommendedName>
</protein>
<accession>A0A7I8D8V4</accession>
<evidence type="ECO:0000313" key="1">
    <source>
        <dbReference type="EMBL" id="BCJ85246.1"/>
    </source>
</evidence>
<dbReference type="RefSeq" id="WP_200759389.1">
    <property type="nucleotide sequence ID" value="NZ_AP023366.1"/>
</dbReference>
<keyword evidence="2" id="KW-1185">Reference proteome</keyword>
<reference evidence="1 2" key="1">
    <citation type="submission" date="2020-08" db="EMBL/GenBank/DDBJ databases">
        <title>Complete Genome Sequence of Effusibacillus dendaii Strain skT53, Isolated from Farmland soil.</title>
        <authorList>
            <person name="Konishi T."/>
            <person name="Kawasaki H."/>
        </authorList>
    </citation>
    <scope>NUCLEOTIDE SEQUENCE [LARGE SCALE GENOMIC DNA]</scope>
    <source>
        <strain evidence="2">skT53</strain>
    </source>
</reference>
<sequence length="53" mass="5894">MGDYLLHCSLCGIANAPAETDMNLLQTAKQNQVYICPACEAKVKYESDQKFKP</sequence>
<organism evidence="1 2">
    <name type="scientific">Effusibacillus dendaii</name>
    <dbReference type="NCBI Taxonomy" id="2743772"/>
    <lineage>
        <taxon>Bacteria</taxon>
        <taxon>Bacillati</taxon>
        <taxon>Bacillota</taxon>
        <taxon>Bacilli</taxon>
        <taxon>Bacillales</taxon>
        <taxon>Alicyclobacillaceae</taxon>
        <taxon>Effusibacillus</taxon>
    </lineage>
</organism>
<evidence type="ECO:0000313" key="2">
    <source>
        <dbReference type="Proteomes" id="UP000593802"/>
    </source>
</evidence>